<dbReference type="Pfam" id="PF13458">
    <property type="entry name" value="Peripla_BP_6"/>
    <property type="match status" value="1"/>
</dbReference>
<keyword evidence="2" id="KW-0732">Signal</keyword>
<reference evidence="4 5" key="1">
    <citation type="submission" date="2019-11" db="EMBL/GenBank/DDBJ databases">
        <title>Description of Pedobacter sp. LMG 31462T.</title>
        <authorList>
            <person name="Carlier A."/>
            <person name="Qi S."/>
            <person name="Vandamme P."/>
        </authorList>
    </citation>
    <scope>NUCLEOTIDE SEQUENCE [LARGE SCALE GENOMIC DNA]</scope>
    <source>
        <strain evidence="4 5">LMG 31462</strain>
    </source>
</reference>
<sequence length="409" mass="46311">MISVQNHPLQLSGNKYWLILCIAFLFSACSPKIRKSTNKTPDGQGKEKEVEKPAARFTQANISLLIPFRLNEINLKTASKAEVDKAAMAIDFYQGFKLGIDSAASLGLNFKVNVYDTRDSNAQIDALVNRGTLTYSNLLVGPVFPQGIKQITPYAIARNIPVISPLAATHPSEFNNPNLISVVNNIDLHAAKIVNYVAKTYAPENTIVVLINPKSASDEVVALPLRQYFKANKKAFLLQEYPSVFSMETKMQKGKTYVVIVTSSDRKFVIPTLDKLVKIKNKGYDLNLFGHPDWIKQNYNVDKLQALNTSITSSYHVNYRSPEVVEFIRKYRAAFKFEPSEYSFKGFDIGFYFGKLFAEHGANYLKYLTKEKYEGLHNAFDFYHDEKLGYINTSLMLLRYKNFAINIVE</sequence>
<gene>
    <name evidence="4" type="ORF">GM920_10605</name>
</gene>
<dbReference type="InterPro" id="IPR028081">
    <property type="entry name" value="Leu-bd"/>
</dbReference>
<evidence type="ECO:0000259" key="3">
    <source>
        <dbReference type="Pfam" id="PF13458"/>
    </source>
</evidence>
<protein>
    <submittedName>
        <fullName evidence="4">ABC transporter substrate-binding protein</fullName>
    </submittedName>
</protein>
<keyword evidence="5" id="KW-1185">Reference proteome</keyword>
<comment type="similarity">
    <text evidence="1">Belongs to the leucine-binding protein family.</text>
</comment>
<evidence type="ECO:0000313" key="5">
    <source>
        <dbReference type="Proteomes" id="UP000636110"/>
    </source>
</evidence>
<dbReference type="CDD" id="cd06268">
    <property type="entry name" value="PBP1_ABC_transporter_LIVBP-like"/>
    <property type="match status" value="1"/>
</dbReference>
<comment type="caution">
    <text evidence="4">The sequence shown here is derived from an EMBL/GenBank/DDBJ whole genome shotgun (WGS) entry which is preliminary data.</text>
</comment>
<dbReference type="SUPFAM" id="SSF53822">
    <property type="entry name" value="Periplasmic binding protein-like I"/>
    <property type="match status" value="1"/>
</dbReference>
<dbReference type="InterPro" id="IPR028082">
    <property type="entry name" value="Peripla_BP_I"/>
</dbReference>
<accession>A0ABR6EVR4</accession>
<organism evidence="4 5">
    <name type="scientific">Pedobacter gandavensis</name>
    <dbReference type="NCBI Taxonomy" id="2679963"/>
    <lineage>
        <taxon>Bacteria</taxon>
        <taxon>Pseudomonadati</taxon>
        <taxon>Bacteroidota</taxon>
        <taxon>Sphingobacteriia</taxon>
        <taxon>Sphingobacteriales</taxon>
        <taxon>Sphingobacteriaceae</taxon>
        <taxon>Pedobacter</taxon>
    </lineage>
</organism>
<evidence type="ECO:0000256" key="1">
    <source>
        <dbReference type="ARBA" id="ARBA00010062"/>
    </source>
</evidence>
<dbReference type="RefSeq" id="WP_182956842.1">
    <property type="nucleotide sequence ID" value="NZ_WNXC01000003.1"/>
</dbReference>
<dbReference type="Proteomes" id="UP000636110">
    <property type="component" value="Unassembled WGS sequence"/>
</dbReference>
<dbReference type="EMBL" id="WNXC01000003">
    <property type="protein sequence ID" value="MBB2149357.1"/>
    <property type="molecule type" value="Genomic_DNA"/>
</dbReference>
<name>A0ABR6EVR4_9SPHI</name>
<evidence type="ECO:0000313" key="4">
    <source>
        <dbReference type="EMBL" id="MBB2149357.1"/>
    </source>
</evidence>
<proteinExistence type="inferred from homology"/>
<evidence type="ECO:0000256" key="2">
    <source>
        <dbReference type="ARBA" id="ARBA00022729"/>
    </source>
</evidence>
<feature type="domain" description="Leucine-binding protein" evidence="3">
    <location>
        <begin position="89"/>
        <end position="361"/>
    </location>
</feature>
<dbReference type="Gene3D" id="3.40.50.2300">
    <property type="match status" value="2"/>
</dbReference>